<dbReference type="AlphaFoldDB" id="A0A160T6B5"/>
<comment type="similarity">
    <text evidence="1 12 13">Belongs to the peptidase S24 family.</text>
</comment>
<dbReference type="GO" id="GO:0006281">
    <property type="term" value="P:DNA repair"/>
    <property type="evidence" value="ECO:0007669"/>
    <property type="project" value="UniProtKB-UniRule"/>
</dbReference>
<dbReference type="SUPFAM" id="SSF51306">
    <property type="entry name" value="LexA/Signal peptidase"/>
    <property type="match status" value="1"/>
</dbReference>
<dbReference type="OrthoDB" id="9802364at2"/>
<dbReference type="GO" id="GO:0003677">
    <property type="term" value="F:DNA binding"/>
    <property type="evidence" value="ECO:0007669"/>
    <property type="project" value="UniProtKB-UniRule"/>
</dbReference>
<accession>A0A160T6B5</accession>
<gene>
    <name evidence="12 16" type="primary">lexA</name>
    <name evidence="16" type="ORF">CFX0092_A3656</name>
</gene>
<dbReference type="NCBIfam" id="TIGR00498">
    <property type="entry name" value="lexA"/>
    <property type="match status" value="1"/>
</dbReference>
<dbReference type="GO" id="GO:0006260">
    <property type="term" value="P:DNA replication"/>
    <property type="evidence" value="ECO:0007669"/>
    <property type="project" value="UniProtKB-UniRule"/>
</dbReference>
<feature type="active site" description="For autocatalytic cleavage activity" evidence="12">
    <location>
        <position position="188"/>
    </location>
</feature>
<evidence type="ECO:0000256" key="4">
    <source>
        <dbReference type="ARBA" id="ARBA00022763"/>
    </source>
</evidence>
<evidence type="ECO:0000256" key="10">
    <source>
        <dbReference type="ARBA" id="ARBA00023204"/>
    </source>
</evidence>
<comment type="function">
    <text evidence="12">Represses a number of genes involved in the response to DNA damage (SOS response), including recA and lexA. In the presence of single-stranded DNA, RecA interacts with LexA causing an autocatalytic cleavage which disrupts the DNA-binding part of LexA, leading to derepression of the SOS regulon and eventually DNA repair.</text>
</comment>
<name>A0A160T6B5_9CHLR</name>
<dbReference type="SUPFAM" id="SSF46785">
    <property type="entry name" value="Winged helix' DNA-binding domain"/>
    <property type="match status" value="1"/>
</dbReference>
<dbReference type="Pfam" id="PF00717">
    <property type="entry name" value="Peptidase_S24"/>
    <property type="match status" value="1"/>
</dbReference>
<dbReference type="InterPro" id="IPR036390">
    <property type="entry name" value="WH_DNA-bd_sf"/>
</dbReference>
<keyword evidence="2 12" id="KW-0678">Repressor</keyword>
<dbReference type="InterPro" id="IPR039418">
    <property type="entry name" value="LexA-like"/>
</dbReference>
<feature type="DNA-binding region" description="H-T-H motif" evidence="12">
    <location>
        <begin position="31"/>
        <end position="51"/>
    </location>
</feature>
<keyword evidence="11 12" id="KW-0742">SOS response</keyword>
<evidence type="ECO:0000256" key="13">
    <source>
        <dbReference type="RuleBase" id="RU003991"/>
    </source>
</evidence>
<dbReference type="EMBL" id="LN890655">
    <property type="protein sequence ID" value="CUS05534.2"/>
    <property type="molecule type" value="Genomic_DNA"/>
</dbReference>
<evidence type="ECO:0000313" key="16">
    <source>
        <dbReference type="EMBL" id="CUS05534.2"/>
    </source>
</evidence>
<sequence>MMTEKPLSKRQQNILQFTRGYMDDHGRPPTIREIGKAVGINSTSVVNYNLGKLEEKGYLDRDPDVSRGLRLTEKADGLAQAVSQTATVIRNAVDRFIKIPLVGDIVAGRPVMTGNDTFSTYDEEDAVELSRAMLSEKPDGLFALRVRGDSMIDAMVNDGDIVILKPQYEAKNGDMVAVWLRNDTTTLKHFYNEGTRVRLQPANPTMDAIYVNPEEVQVQGRVLMVLRQTA</sequence>
<dbReference type="Gene3D" id="2.10.109.10">
    <property type="entry name" value="Umud Fragment, subunit A"/>
    <property type="match status" value="1"/>
</dbReference>
<reference evidence="16" key="1">
    <citation type="submission" date="2016-01" db="EMBL/GenBank/DDBJ databases">
        <authorList>
            <person name="Mcilroy J.S."/>
            <person name="Karst M S."/>
            <person name="Albertsen M."/>
        </authorList>
    </citation>
    <scope>NUCLEOTIDE SEQUENCE</scope>
    <source>
        <strain evidence="16">Cfx-K</strain>
    </source>
</reference>
<feature type="active site" description="For autocatalytic cleavage activity" evidence="12">
    <location>
        <position position="150"/>
    </location>
</feature>
<evidence type="ECO:0000256" key="9">
    <source>
        <dbReference type="ARBA" id="ARBA00023163"/>
    </source>
</evidence>
<dbReference type="PRINTS" id="PR00726">
    <property type="entry name" value="LEXASERPTASE"/>
</dbReference>
<feature type="domain" description="LexA repressor DNA-binding" evidence="15">
    <location>
        <begin position="5"/>
        <end position="68"/>
    </location>
</feature>
<dbReference type="Pfam" id="PF01726">
    <property type="entry name" value="LexA_DNA_bind"/>
    <property type="match status" value="1"/>
</dbReference>
<evidence type="ECO:0000256" key="6">
    <source>
        <dbReference type="ARBA" id="ARBA00022813"/>
    </source>
</evidence>
<dbReference type="InterPro" id="IPR006199">
    <property type="entry name" value="LexA_DNA-bd_dom"/>
</dbReference>
<dbReference type="InterPro" id="IPR050077">
    <property type="entry name" value="LexA_repressor"/>
</dbReference>
<keyword evidence="4 12" id="KW-0227">DNA damage</keyword>
<evidence type="ECO:0000256" key="11">
    <source>
        <dbReference type="ARBA" id="ARBA00023236"/>
    </source>
</evidence>
<dbReference type="PANTHER" id="PTHR33516:SF2">
    <property type="entry name" value="LEXA REPRESSOR-RELATED"/>
    <property type="match status" value="1"/>
</dbReference>
<keyword evidence="9 12" id="KW-0804">Transcription</keyword>
<keyword evidence="7 12" id="KW-0805">Transcription regulation</keyword>
<dbReference type="Gene3D" id="1.10.10.10">
    <property type="entry name" value="Winged helix-like DNA-binding domain superfamily/Winged helix DNA-binding domain"/>
    <property type="match status" value="1"/>
</dbReference>
<dbReference type="Proteomes" id="UP000215027">
    <property type="component" value="Chromosome I"/>
</dbReference>
<dbReference type="CDD" id="cd06529">
    <property type="entry name" value="S24_LexA-like"/>
    <property type="match status" value="1"/>
</dbReference>
<dbReference type="EC" id="3.4.21.88" evidence="12"/>
<keyword evidence="10 12" id="KW-0234">DNA repair</keyword>
<dbReference type="InterPro" id="IPR015927">
    <property type="entry name" value="Peptidase_S24_S26A/B/C"/>
</dbReference>
<keyword evidence="5 12" id="KW-0378">Hydrolase</keyword>
<dbReference type="GO" id="GO:0045892">
    <property type="term" value="P:negative regulation of DNA-templated transcription"/>
    <property type="evidence" value="ECO:0007669"/>
    <property type="project" value="UniProtKB-UniRule"/>
</dbReference>
<dbReference type="KEGG" id="pbf:CFX0092_A3656"/>
<dbReference type="PANTHER" id="PTHR33516">
    <property type="entry name" value="LEXA REPRESSOR"/>
    <property type="match status" value="1"/>
</dbReference>
<dbReference type="InterPro" id="IPR036388">
    <property type="entry name" value="WH-like_DNA-bd_sf"/>
</dbReference>
<proteinExistence type="inferred from homology"/>
<evidence type="ECO:0000256" key="5">
    <source>
        <dbReference type="ARBA" id="ARBA00022801"/>
    </source>
</evidence>
<feature type="site" description="Cleavage; by autolysis" evidence="12">
    <location>
        <begin position="107"/>
        <end position="108"/>
    </location>
</feature>
<comment type="catalytic activity">
    <reaction evidence="12">
        <text>Hydrolysis of Ala-|-Gly bond in repressor LexA.</text>
        <dbReference type="EC" id="3.4.21.88"/>
    </reaction>
</comment>
<evidence type="ECO:0000256" key="8">
    <source>
        <dbReference type="ARBA" id="ARBA00023125"/>
    </source>
</evidence>
<dbReference type="GO" id="GO:0009432">
    <property type="term" value="P:SOS response"/>
    <property type="evidence" value="ECO:0007669"/>
    <property type="project" value="UniProtKB-UniRule"/>
</dbReference>
<dbReference type="InterPro" id="IPR036286">
    <property type="entry name" value="LexA/Signal_pep-like_sf"/>
</dbReference>
<dbReference type="HAMAP" id="MF_00015">
    <property type="entry name" value="LexA"/>
    <property type="match status" value="1"/>
</dbReference>
<dbReference type="GO" id="GO:0004252">
    <property type="term" value="F:serine-type endopeptidase activity"/>
    <property type="evidence" value="ECO:0007669"/>
    <property type="project" value="UniProtKB-UniRule"/>
</dbReference>
<dbReference type="InterPro" id="IPR006200">
    <property type="entry name" value="LexA"/>
</dbReference>
<evidence type="ECO:0000256" key="7">
    <source>
        <dbReference type="ARBA" id="ARBA00023015"/>
    </source>
</evidence>
<evidence type="ECO:0000256" key="3">
    <source>
        <dbReference type="ARBA" id="ARBA00022705"/>
    </source>
</evidence>
<feature type="domain" description="Peptidase S24/S26A/S26B/S26C" evidence="14">
    <location>
        <begin position="100"/>
        <end position="222"/>
    </location>
</feature>
<protein>
    <recommendedName>
        <fullName evidence="12">LexA repressor</fullName>
        <ecNumber evidence="12">3.4.21.88</ecNumber>
    </recommendedName>
</protein>
<evidence type="ECO:0000313" key="17">
    <source>
        <dbReference type="Proteomes" id="UP000215027"/>
    </source>
</evidence>
<keyword evidence="6 12" id="KW-0068">Autocatalytic cleavage</keyword>
<evidence type="ECO:0000259" key="15">
    <source>
        <dbReference type="Pfam" id="PF01726"/>
    </source>
</evidence>
<dbReference type="GO" id="GO:0006508">
    <property type="term" value="P:proteolysis"/>
    <property type="evidence" value="ECO:0007669"/>
    <property type="project" value="InterPro"/>
</dbReference>
<keyword evidence="17" id="KW-1185">Reference proteome</keyword>
<evidence type="ECO:0000256" key="1">
    <source>
        <dbReference type="ARBA" id="ARBA00007484"/>
    </source>
</evidence>
<evidence type="ECO:0000256" key="12">
    <source>
        <dbReference type="HAMAP-Rule" id="MF_00015"/>
    </source>
</evidence>
<dbReference type="InterPro" id="IPR006197">
    <property type="entry name" value="Peptidase_S24_LexA"/>
</dbReference>
<evidence type="ECO:0000259" key="14">
    <source>
        <dbReference type="Pfam" id="PF00717"/>
    </source>
</evidence>
<dbReference type="RefSeq" id="WP_157913279.1">
    <property type="nucleotide sequence ID" value="NZ_LN890655.1"/>
</dbReference>
<evidence type="ECO:0000256" key="2">
    <source>
        <dbReference type="ARBA" id="ARBA00022491"/>
    </source>
</evidence>
<keyword evidence="8 12" id="KW-0238">DNA-binding</keyword>
<keyword evidence="3 12" id="KW-0235">DNA replication</keyword>
<organism evidence="16 17">
    <name type="scientific">Candidatus Promineifilum breve</name>
    <dbReference type="NCBI Taxonomy" id="1806508"/>
    <lineage>
        <taxon>Bacteria</taxon>
        <taxon>Bacillati</taxon>
        <taxon>Chloroflexota</taxon>
        <taxon>Ardenticatenia</taxon>
        <taxon>Candidatus Promineifilales</taxon>
        <taxon>Candidatus Promineifilaceae</taxon>
        <taxon>Candidatus Promineifilum</taxon>
    </lineage>
</organism>
<comment type="subunit">
    <text evidence="12">Homodimer.</text>
</comment>